<dbReference type="OrthoDB" id="2973066at2"/>
<dbReference type="RefSeq" id="WP_069364894.1">
    <property type="nucleotide sequence ID" value="NZ_CP012502.1"/>
</dbReference>
<reference evidence="1 2" key="1">
    <citation type="submission" date="2015-08" db="EMBL/GenBank/DDBJ databases">
        <title>The complete genome sequence of Bacillus beveridgei MLTeJB.</title>
        <authorList>
            <person name="Hanson T.E."/>
            <person name="Mesa C."/>
            <person name="Basesman S.M."/>
            <person name="Oremland R.S."/>
        </authorList>
    </citation>
    <scope>NUCLEOTIDE SEQUENCE [LARGE SCALE GENOMIC DNA]</scope>
    <source>
        <strain evidence="1 2">MLTeJB</strain>
    </source>
</reference>
<evidence type="ECO:0000313" key="2">
    <source>
        <dbReference type="Proteomes" id="UP000094463"/>
    </source>
</evidence>
<evidence type="ECO:0000313" key="1">
    <source>
        <dbReference type="EMBL" id="AOM82854.1"/>
    </source>
</evidence>
<dbReference type="KEGG" id="bbev:BBEV_1491"/>
<sequence length="70" mass="8042">MTNEELLKQLREKGFEEVLELIEDAQRGNLEELELVKSLGLLRDEALNQQVLQLLENEGVSIIYVSEDDV</sequence>
<keyword evidence="2" id="KW-1185">Reference proteome</keyword>
<dbReference type="STRING" id="632773.BBEV_1491"/>
<dbReference type="AlphaFoldDB" id="A0A1D7QV15"/>
<protein>
    <submittedName>
        <fullName evidence="1">Uncharacterized protein</fullName>
    </submittedName>
</protein>
<proteinExistence type="predicted"/>
<gene>
    <name evidence="1" type="ORF">BBEV_1491</name>
</gene>
<name>A0A1D7QV15_9BACI</name>
<organism evidence="1 2">
    <name type="scientific">Salisediminibacterium beveridgei</name>
    <dbReference type="NCBI Taxonomy" id="632773"/>
    <lineage>
        <taxon>Bacteria</taxon>
        <taxon>Bacillati</taxon>
        <taxon>Bacillota</taxon>
        <taxon>Bacilli</taxon>
        <taxon>Bacillales</taxon>
        <taxon>Bacillaceae</taxon>
        <taxon>Salisediminibacterium</taxon>
    </lineage>
</organism>
<dbReference type="Proteomes" id="UP000094463">
    <property type="component" value="Chromosome"/>
</dbReference>
<accession>A0A1D7QV15</accession>
<dbReference type="EMBL" id="CP012502">
    <property type="protein sequence ID" value="AOM82854.1"/>
    <property type="molecule type" value="Genomic_DNA"/>
</dbReference>